<evidence type="ECO:0000313" key="2">
    <source>
        <dbReference type="Proteomes" id="UP000268162"/>
    </source>
</evidence>
<dbReference type="SUPFAM" id="SSF52047">
    <property type="entry name" value="RNI-like"/>
    <property type="match status" value="1"/>
</dbReference>
<dbReference type="EMBL" id="ML002233">
    <property type="protein sequence ID" value="RKP39954.1"/>
    <property type="molecule type" value="Genomic_DNA"/>
</dbReference>
<evidence type="ECO:0000313" key="1">
    <source>
        <dbReference type="EMBL" id="RKP39954.1"/>
    </source>
</evidence>
<dbReference type="GO" id="GO:0019005">
    <property type="term" value="C:SCF ubiquitin ligase complex"/>
    <property type="evidence" value="ECO:0007669"/>
    <property type="project" value="TreeGrafter"/>
</dbReference>
<organism evidence="1 2">
    <name type="scientific">Dimargaris cristalligena</name>
    <dbReference type="NCBI Taxonomy" id="215637"/>
    <lineage>
        <taxon>Eukaryota</taxon>
        <taxon>Fungi</taxon>
        <taxon>Fungi incertae sedis</taxon>
        <taxon>Zoopagomycota</taxon>
        <taxon>Kickxellomycotina</taxon>
        <taxon>Dimargaritomycetes</taxon>
        <taxon>Dimargaritales</taxon>
        <taxon>Dimargaritaceae</taxon>
        <taxon>Dimargaris</taxon>
    </lineage>
</organism>
<dbReference type="GO" id="GO:0031146">
    <property type="term" value="P:SCF-dependent proteasomal ubiquitin-dependent protein catabolic process"/>
    <property type="evidence" value="ECO:0007669"/>
    <property type="project" value="TreeGrafter"/>
</dbReference>
<protein>
    <recommendedName>
        <fullName evidence="3">F-box domain-containing protein</fullName>
    </recommendedName>
</protein>
<dbReference type="STRING" id="215637.A0A4Q0A1M7"/>
<reference evidence="2" key="1">
    <citation type="journal article" date="2018" name="Nat. Microbiol.">
        <title>Leveraging single-cell genomics to expand the fungal tree of life.</title>
        <authorList>
            <person name="Ahrendt S.R."/>
            <person name="Quandt C.A."/>
            <person name="Ciobanu D."/>
            <person name="Clum A."/>
            <person name="Salamov A."/>
            <person name="Andreopoulos B."/>
            <person name="Cheng J.F."/>
            <person name="Woyke T."/>
            <person name="Pelin A."/>
            <person name="Henrissat B."/>
            <person name="Reynolds N.K."/>
            <person name="Benny G.L."/>
            <person name="Smith M.E."/>
            <person name="James T.Y."/>
            <person name="Grigoriev I.V."/>
        </authorList>
    </citation>
    <scope>NUCLEOTIDE SEQUENCE [LARGE SCALE GENOMIC DNA]</scope>
    <source>
        <strain evidence="2">RSA 468</strain>
    </source>
</reference>
<evidence type="ECO:0008006" key="3">
    <source>
        <dbReference type="Google" id="ProtNLM"/>
    </source>
</evidence>
<proteinExistence type="predicted"/>
<keyword evidence="2" id="KW-1185">Reference proteome</keyword>
<accession>A0A4Q0A1M7</accession>
<dbReference type="Proteomes" id="UP000268162">
    <property type="component" value="Unassembled WGS sequence"/>
</dbReference>
<dbReference type="InterPro" id="IPR032675">
    <property type="entry name" value="LRR_dom_sf"/>
</dbReference>
<gene>
    <name evidence="1" type="ORF">BJ085DRAFT_35183</name>
</gene>
<sequence>MLADLCRVLPYDDLHQLVKLCGLTTSLNLASVNQELRDLILPLCLRSVEFNSSTCPDPLGLVRMCQSHGHLVRRFRADLFRAARSFPPRPTLAPHDILPYLTQLEELHLYWANGLTSTALHQWLPVSTHRLRKVTLQQDPAHLNAGLFTSIPAEYLSAMPHLTSLRLEGFQSDLAQSWAALFLTHPQIRVLTLPKRVSSAAVTSIASHLPHLRSLELNLTHVDVPALHRLARSCRHLTHLTLSGLTPENSLLLEAMHPDHWPGLRYLKIQQDDWDPSQPETSAIQAIRFQRLFGRVWPHLRTVALRYTAVDDLTLTLIARHCPQLRRISLAMCYPGATTTGYRYLFEHSRRLRAFSLESDEAQNIQSDILPAKQFASSRLRRLHLYISQVDPQHFVPILSQLHQLQDLVISRNCQRSDFSLLQQECPHLRIKFH</sequence>
<dbReference type="PANTHER" id="PTHR13318">
    <property type="entry name" value="PARTNER OF PAIRED, ISOFORM B-RELATED"/>
    <property type="match status" value="1"/>
</dbReference>
<dbReference type="Gene3D" id="3.80.10.10">
    <property type="entry name" value="Ribonuclease Inhibitor"/>
    <property type="match status" value="2"/>
</dbReference>
<dbReference type="OrthoDB" id="5545134at2759"/>
<dbReference type="AlphaFoldDB" id="A0A4Q0A1M7"/>
<name>A0A4Q0A1M7_9FUNG</name>